<keyword evidence="1" id="KW-0732">Signal</keyword>
<dbReference type="PANTHER" id="PTHR33649">
    <property type="entry name" value="PAR1 PROTEIN"/>
    <property type="match status" value="1"/>
</dbReference>
<dbReference type="InParanoid" id="A0A068UNC7"/>
<reference evidence="3" key="1">
    <citation type="journal article" date="2014" name="Science">
        <title>The coffee genome provides insight into the convergent evolution of caffeine biosynthesis.</title>
        <authorList>
            <person name="Denoeud F."/>
            <person name="Carretero-Paulet L."/>
            <person name="Dereeper A."/>
            <person name="Droc G."/>
            <person name="Guyot R."/>
            <person name="Pietrella M."/>
            <person name="Zheng C."/>
            <person name="Alberti A."/>
            <person name="Anthony F."/>
            <person name="Aprea G."/>
            <person name="Aury J.M."/>
            <person name="Bento P."/>
            <person name="Bernard M."/>
            <person name="Bocs S."/>
            <person name="Campa C."/>
            <person name="Cenci A."/>
            <person name="Combes M.C."/>
            <person name="Crouzillat D."/>
            <person name="Da Silva C."/>
            <person name="Daddiego L."/>
            <person name="De Bellis F."/>
            <person name="Dussert S."/>
            <person name="Garsmeur O."/>
            <person name="Gayraud T."/>
            <person name="Guignon V."/>
            <person name="Jahn K."/>
            <person name="Jamilloux V."/>
            <person name="Joet T."/>
            <person name="Labadie K."/>
            <person name="Lan T."/>
            <person name="Leclercq J."/>
            <person name="Lepelley M."/>
            <person name="Leroy T."/>
            <person name="Li L.T."/>
            <person name="Librado P."/>
            <person name="Lopez L."/>
            <person name="Munoz A."/>
            <person name="Noel B."/>
            <person name="Pallavicini A."/>
            <person name="Perrotta G."/>
            <person name="Poncet V."/>
            <person name="Pot D."/>
            <person name="Priyono X."/>
            <person name="Rigoreau M."/>
            <person name="Rouard M."/>
            <person name="Rozas J."/>
            <person name="Tranchant-Dubreuil C."/>
            <person name="VanBuren R."/>
            <person name="Zhang Q."/>
            <person name="Andrade A.C."/>
            <person name="Argout X."/>
            <person name="Bertrand B."/>
            <person name="de Kochko A."/>
            <person name="Graziosi G."/>
            <person name="Henry R.J."/>
            <person name="Jayarama X."/>
            <person name="Ming R."/>
            <person name="Nagai C."/>
            <person name="Rounsley S."/>
            <person name="Sankoff D."/>
            <person name="Giuliano G."/>
            <person name="Albert V.A."/>
            <person name="Wincker P."/>
            <person name="Lashermes P."/>
        </authorList>
    </citation>
    <scope>NUCLEOTIDE SEQUENCE [LARGE SCALE GENOMIC DNA]</scope>
    <source>
        <strain evidence="3">cv. DH200-94</strain>
    </source>
</reference>
<dbReference type="STRING" id="49390.A0A068UNC7"/>
<name>A0A068UNC7_COFCA</name>
<evidence type="ECO:0000313" key="2">
    <source>
        <dbReference type="EMBL" id="CDP09118.1"/>
    </source>
</evidence>
<dbReference type="OrthoDB" id="772928at2759"/>
<dbReference type="PANTHER" id="PTHR33649:SF17">
    <property type="entry name" value="NTEIG-E80 PROTEIN"/>
    <property type="match status" value="1"/>
</dbReference>
<accession>A0A068UNC7</accession>
<dbReference type="OMA" id="GDECISW"/>
<protein>
    <recommendedName>
        <fullName evidence="4">PAR1 protein</fullName>
    </recommendedName>
</protein>
<sequence>MVMIIFLALSLLLQGALAGELICDELPVGMCAFSISSSGKRCSLETSDEPGVFQCKTSEILVHKIREHIETDECITACGADRNVTGISSDFLFDPIFTAKLCSNRCLNNCPNMVDLYSNLALAEGELICDELPVGMCAFSISSSGKRCSLETSDEPGVFQCKTSEILVHKIREHIETDECITACGADRNVTGISSDFLFDPIFTAKLCSNRCLNNCPNMVDLYSNLALAEGKLLSKRCKAQETHGTPRRAMSEFQSSGIAFAPLSAPSASPVPVFAPVSAPSASPVPAFAPVSAPSASPVPVFAPVSAPAAGPVTAGAAAVATPPALSPMGITAAVISALLLLHQFCSF</sequence>
<dbReference type="InterPro" id="IPR009489">
    <property type="entry name" value="PAR1"/>
</dbReference>
<proteinExistence type="predicted"/>
<gene>
    <name evidence="2" type="ORF">GSCOC_T00028318001</name>
</gene>
<keyword evidence="3" id="KW-1185">Reference proteome</keyword>
<evidence type="ECO:0008006" key="4">
    <source>
        <dbReference type="Google" id="ProtNLM"/>
    </source>
</evidence>
<organism evidence="2 3">
    <name type="scientific">Coffea canephora</name>
    <name type="common">Robusta coffee</name>
    <dbReference type="NCBI Taxonomy" id="49390"/>
    <lineage>
        <taxon>Eukaryota</taxon>
        <taxon>Viridiplantae</taxon>
        <taxon>Streptophyta</taxon>
        <taxon>Embryophyta</taxon>
        <taxon>Tracheophyta</taxon>
        <taxon>Spermatophyta</taxon>
        <taxon>Magnoliopsida</taxon>
        <taxon>eudicotyledons</taxon>
        <taxon>Gunneridae</taxon>
        <taxon>Pentapetalae</taxon>
        <taxon>asterids</taxon>
        <taxon>lamiids</taxon>
        <taxon>Gentianales</taxon>
        <taxon>Rubiaceae</taxon>
        <taxon>Ixoroideae</taxon>
        <taxon>Gardenieae complex</taxon>
        <taxon>Bertiereae - Coffeeae clade</taxon>
        <taxon>Coffeeae</taxon>
        <taxon>Coffea</taxon>
    </lineage>
</organism>
<evidence type="ECO:0000313" key="3">
    <source>
        <dbReference type="Proteomes" id="UP000295252"/>
    </source>
</evidence>
<feature type="chain" id="PRO_5001658109" description="PAR1 protein" evidence="1">
    <location>
        <begin position="19"/>
        <end position="349"/>
    </location>
</feature>
<dbReference type="Gramene" id="CDP09118">
    <property type="protein sequence ID" value="CDP09118"/>
    <property type="gene ID" value="GSCOC_T00028318001"/>
</dbReference>
<feature type="signal peptide" evidence="1">
    <location>
        <begin position="1"/>
        <end position="18"/>
    </location>
</feature>
<dbReference type="EMBL" id="HG739120">
    <property type="protein sequence ID" value="CDP09118.1"/>
    <property type="molecule type" value="Genomic_DNA"/>
</dbReference>
<dbReference type="Pfam" id="PF06521">
    <property type="entry name" value="PAR1"/>
    <property type="match status" value="2"/>
</dbReference>
<evidence type="ECO:0000256" key="1">
    <source>
        <dbReference type="SAM" id="SignalP"/>
    </source>
</evidence>
<dbReference type="AlphaFoldDB" id="A0A068UNC7"/>
<dbReference type="Proteomes" id="UP000295252">
    <property type="component" value="Chromosome I"/>
</dbReference>